<dbReference type="InterPro" id="IPR039870">
    <property type="entry name" value="Coa4-like"/>
</dbReference>
<organism evidence="2 3">
    <name type="scientific">Ophiocordyceps australis</name>
    <dbReference type="NCBI Taxonomy" id="1399860"/>
    <lineage>
        <taxon>Eukaryota</taxon>
        <taxon>Fungi</taxon>
        <taxon>Dikarya</taxon>
        <taxon>Ascomycota</taxon>
        <taxon>Pezizomycotina</taxon>
        <taxon>Sordariomycetes</taxon>
        <taxon>Hypocreomycetidae</taxon>
        <taxon>Hypocreales</taxon>
        <taxon>Ophiocordycipitaceae</taxon>
        <taxon>Ophiocordyceps</taxon>
    </lineage>
</organism>
<dbReference type="GO" id="GO:0033617">
    <property type="term" value="P:mitochondrial respiratory chain complex IV assembly"/>
    <property type="evidence" value="ECO:0007669"/>
    <property type="project" value="InterPro"/>
</dbReference>
<dbReference type="EMBL" id="NJEU01000089">
    <property type="protein sequence ID" value="PHH81931.1"/>
    <property type="molecule type" value="Genomic_DNA"/>
</dbReference>
<gene>
    <name evidence="2" type="ORF">CDD82_7533</name>
</gene>
<dbReference type="Proteomes" id="UP000224854">
    <property type="component" value="Unassembled WGS sequence"/>
</dbReference>
<comment type="caution">
    <text evidence="2">The sequence shown here is derived from an EMBL/GenBank/DDBJ whole genome shotgun (WGS) entry which is preliminary data.</text>
</comment>
<evidence type="ECO:0000256" key="1">
    <source>
        <dbReference type="SAM" id="MobiDB-lite"/>
    </source>
</evidence>
<reference evidence="2 3" key="1">
    <citation type="submission" date="2017-06" db="EMBL/GenBank/DDBJ databases">
        <title>Ant-infecting Ophiocordyceps genomes reveal a high diversity of potential behavioral manipulation genes and a possible major role for enterotoxins.</title>
        <authorList>
            <person name="De Bekker C."/>
            <person name="Evans H.C."/>
            <person name="Brachmann A."/>
            <person name="Hughes D.P."/>
        </authorList>
    </citation>
    <scope>NUCLEOTIDE SEQUENCE [LARGE SCALE GENOMIC DNA]</scope>
    <source>
        <strain evidence="2 3">1348a</strain>
    </source>
</reference>
<evidence type="ECO:0008006" key="4">
    <source>
        <dbReference type="Google" id="ProtNLM"/>
    </source>
</evidence>
<feature type="region of interest" description="Disordered" evidence="1">
    <location>
        <begin position="1"/>
        <end position="31"/>
    </location>
</feature>
<keyword evidence="3" id="KW-1185">Reference proteome</keyword>
<dbReference type="PROSITE" id="PS51808">
    <property type="entry name" value="CHCH"/>
    <property type="match status" value="1"/>
</dbReference>
<name>A0A2C5ZRI1_9HYPO</name>
<dbReference type="AlphaFoldDB" id="A0A2C5ZRI1"/>
<dbReference type="GO" id="GO:0005758">
    <property type="term" value="C:mitochondrial intermembrane space"/>
    <property type="evidence" value="ECO:0007669"/>
    <property type="project" value="InterPro"/>
</dbReference>
<proteinExistence type="predicted"/>
<accession>A0A2C5ZRI1</accession>
<protein>
    <recommendedName>
        <fullName evidence="4">CHCH domain-containing protein</fullName>
    </recommendedName>
</protein>
<sequence length="86" mass="9782">MGLGASRSSEPLPRKQDSNTSSAVEDDEPDEWDKRIFSTGCADENAQLTDCYSEKKDWRACTAEMERFKKCWKSHGNNERTSSKDT</sequence>
<evidence type="ECO:0000313" key="3">
    <source>
        <dbReference type="Proteomes" id="UP000224854"/>
    </source>
</evidence>
<dbReference type="PANTHER" id="PTHR13639:SF2">
    <property type="entry name" value="CYTOCHROME C OXIDASE ASSEMBLY FACTOR 4 HOMOLOG, MITOCHONDRIAL"/>
    <property type="match status" value="1"/>
</dbReference>
<dbReference type="OrthoDB" id="5586401at2759"/>
<dbReference type="PANTHER" id="PTHR13639">
    <property type="entry name" value="CYTOCHROME C OXIDASE ASSEMBLY FACTOR 4 HOMOLOG, MITOCHONDRIAL"/>
    <property type="match status" value="1"/>
</dbReference>
<evidence type="ECO:0000313" key="2">
    <source>
        <dbReference type="EMBL" id="PHH81931.1"/>
    </source>
</evidence>